<evidence type="ECO:0000256" key="6">
    <source>
        <dbReference type="ARBA" id="ARBA00022989"/>
    </source>
</evidence>
<reference evidence="11 12" key="1">
    <citation type="submission" date="2023-03" db="EMBL/GenBank/DDBJ databases">
        <title>Roseibium porphyridii sp. nov. and Roseibium rhodosorbium sp. nov. isolated from marine algae, Porphyridium cruentum and Rhodosorus marinus, respectively.</title>
        <authorList>
            <person name="Lee M.W."/>
            <person name="Choi B.J."/>
            <person name="Lee J.K."/>
            <person name="Choi D.G."/>
            <person name="Baek J.H."/>
            <person name="Bayburt H."/>
            <person name="Kim J.M."/>
            <person name="Han D.M."/>
            <person name="Kim K.H."/>
            <person name="Jeon C.O."/>
        </authorList>
    </citation>
    <scope>NUCLEOTIDE SEQUENCE [LARGE SCALE GENOMIC DNA]</scope>
    <source>
        <strain evidence="11 12">KMA01</strain>
    </source>
</reference>
<evidence type="ECO:0000256" key="2">
    <source>
        <dbReference type="ARBA" id="ARBA00022448"/>
    </source>
</evidence>
<comment type="function">
    <text evidence="9">Part of the tripartite ATP-independent periplasmic (TRAP) transport system.</text>
</comment>
<evidence type="ECO:0000256" key="3">
    <source>
        <dbReference type="ARBA" id="ARBA00022475"/>
    </source>
</evidence>
<comment type="subcellular location">
    <subcellularLocation>
        <location evidence="1 9">Cell inner membrane</location>
        <topology evidence="1 9">Multi-pass membrane protein</topology>
    </subcellularLocation>
</comment>
<feature type="transmembrane region" description="Helical" evidence="9">
    <location>
        <begin position="95"/>
        <end position="115"/>
    </location>
</feature>
<dbReference type="RefSeq" id="WP_265680114.1">
    <property type="nucleotide sequence ID" value="NZ_CP120863.1"/>
</dbReference>
<protein>
    <recommendedName>
        <fullName evidence="9">TRAP transporter small permease protein</fullName>
    </recommendedName>
</protein>
<organism evidence="11 12">
    <name type="scientific">Roseibium porphyridii</name>
    <dbReference type="NCBI Taxonomy" id="2866279"/>
    <lineage>
        <taxon>Bacteria</taxon>
        <taxon>Pseudomonadati</taxon>
        <taxon>Pseudomonadota</taxon>
        <taxon>Alphaproteobacteria</taxon>
        <taxon>Hyphomicrobiales</taxon>
        <taxon>Stappiaceae</taxon>
        <taxon>Roseibium</taxon>
    </lineage>
</organism>
<feature type="transmembrane region" description="Helical" evidence="9">
    <location>
        <begin position="135"/>
        <end position="160"/>
    </location>
</feature>
<evidence type="ECO:0000256" key="8">
    <source>
        <dbReference type="ARBA" id="ARBA00038436"/>
    </source>
</evidence>
<dbReference type="InterPro" id="IPR007387">
    <property type="entry name" value="TRAP_DctQ"/>
</dbReference>
<dbReference type="Pfam" id="PF04290">
    <property type="entry name" value="DctQ"/>
    <property type="match status" value="1"/>
</dbReference>
<keyword evidence="3" id="KW-1003">Cell membrane</keyword>
<dbReference type="EMBL" id="CP120863">
    <property type="protein sequence ID" value="WFE89861.1"/>
    <property type="molecule type" value="Genomic_DNA"/>
</dbReference>
<evidence type="ECO:0000256" key="7">
    <source>
        <dbReference type="ARBA" id="ARBA00023136"/>
    </source>
</evidence>
<evidence type="ECO:0000256" key="1">
    <source>
        <dbReference type="ARBA" id="ARBA00004429"/>
    </source>
</evidence>
<evidence type="ECO:0000259" key="10">
    <source>
        <dbReference type="Pfam" id="PF04290"/>
    </source>
</evidence>
<keyword evidence="2 9" id="KW-0813">Transport</keyword>
<evidence type="ECO:0000313" key="12">
    <source>
        <dbReference type="Proteomes" id="UP001209803"/>
    </source>
</evidence>
<feature type="transmembrane region" description="Helical" evidence="9">
    <location>
        <begin position="59"/>
        <end position="75"/>
    </location>
</feature>
<gene>
    <name evidence="11" type="ORF">K1718_00445</name>
</gene>
<sequence length="174" mass="19636">MAENSFQNVLDRLSFLERITFAVLRFLLIAIIATMVIAVLAQVFSRYALDFSLTWSEELARICMIGLVFLGAAVLSRNNEHLSVTTIIELFPKRVYHLCVAMAQAVGIYCSWYLAQGAWAALGREWDQLTPALQIPFGLIYSTIFFAVVLMIFWLAINLVREVLIVTGKQDAIK</sequence>
<keyword evidence="12" id="KW-1185">Reference proteome</keyword>
<comment type="subunit">
    <text evidence="9">The complex comprises the extracytoplasmic solute receptor protein and the two transmembrane proteins.</text>
</comment>
<feature type="domain" description="Tripartite ATP-independent periplasmic transporters DctQ component" evidence="10">
    <location>
        <begin position="35"/>
        <end position="163"/>
    </location>
</feature>
<keyword evidence="4 9" id="KW-0997">Cell inner membrane</keyword>
<name>A0ABY8F315_9HYPH</name>
<accession>A0ABY8F315</accession>
<comment type="similarity">
    <text evidence="8 9">Belongs to the TRAP transporter small permease family.</text>
</comment>
<keyword evidence="7 9" id="KW-0472">Membrane</keyword>
<dbReference type="PANTHER" id="PTHR35011">
    <property type="entry name" value="2,3-DIKETO-L-GULONATE TRAP TRANSPORTER SMALL PERMEASE PROTEIN YIAM"/>
    <property type="match status" value="1"/>
</dbReference>
<evidence type="ECO:0000256" key="4">
    <source>
        <dbReference type="ARBA" id="ARBA00022519"/>
    </source>
</evidence>
<dbReference type="Proteomes" id="UP001209803">
    <property type="component" value="Chromosome"/>
</dbReference>
<evidence type="ECO:0000313" key="11">
    <source>
        <dbReference type="EMBL" id="WFE89861.1"/>
    </source>
</evidence>
<feature type="transmembrane region" description="Helical" evidence="9">
    <location>
        <begin position="21"/>
        <end position="44"/>
    </location>
</feature>
<keyword evidence="6 9" id="KW-1133">Transmembrane helix</keyword>
<proteinExistence type="inferred from homology"/>
<evidence type="ECO:0000256" key="5">
    <source>
        <dbReference type="ARBA" id="ARBA00022692"/>
    </source>
</evidence>
<dbReference type="PANTHER" id="PTHR35011:SF2">
    <property type="entry name" value="2,3-DIKETO-L-GULONATE TRAP TRANSPORTER SMALL PERMEASE PROTEIN YIAM"/>
    <property type="match status" value="1"/>
</dbReference>
<evidence type="ECO:0000256" key="9">
    <source>
        <dbReference type="RuleBase" id="RU369079"/>
    </source>
</evidence>
<dbReference type="InterPro" id="IPR055348">
    <property type="entry name" value="DctQ"/>
</dbReference>
<keyword evidence="5 9" id="KW-0812">Transmembrane</keyword>